<dbReference type="InterPro" id="IPR046341">
    <property type="entry name" value="SET_dom_sf"/>
</dbReference>
<evidence type="ECO:0000313" key="3">
    <source>
        <dbReference type="Proteomes" id="UP000218811"/>
    </source>
</evidence>
<sequence length="301" mass="33171">MSKEPFMIQDIPGKGRGMIATRSISSGEMVLAEAPLFIQTGLPTNATVLASVSALNKAQQREFFSLANCHRGKLPPALGIFQTNALPCGFNDRISMAVATEGAIFLKGSMFNSSCLPNVNNYWVESEGKITFRAIRDISSGEELYISYCSCLADRETRQVELKNRFGFECNCTACSLSGEERKASDTRRSSVAKLHSEIGACGAQPSLGLRKVKLALRYLNEEGLLESHGDSYYYDGFQFYTSSSDINSAKAWAKKAWELACRNKGPDSEEARRFDVFVQNPRAHPSFGLLTRQKLSGPEL</sequence>
<evidence type="ECO:0000313" key="2">
    <source>
        <dbReference type="EMBL" id="PCH35097.1"/>
    </source>
</evidence>
<dbReference type="Gene3D" id="2.170.270.10">
    <property type="entry name" value="SET domain"/>
    <property type="match status" value="1"/>
</dbReference>
<dbReference type="STRING" id="742152.A0A2H3JGF9"/>
<dbReference type="Pfam" id="PF00856">
    <property type="entry name" value="SET"/>
    <property type="match status" value="1"/>
</dbReference>
<dbReference type="OMA" id="KGYGCFA"/>
<reference evidence="2 3" key="1">
    <citation type="journal article" date="2012" name="Science">
        <title>The Paleozoic origin of enzymatic lignin decomposition reconstructed from 31 fungal genomes.</title>
        <authorList>
            <person name="Floudas D."/>
            <person name="Binder M."/>
            <person name="Riley R."/>
            <person name="Barry K."/>
            <person name="Blanchette R.A."/>
            <person name="Henrissat B."/>
            <person name="Martinez A.T."/>
            <person name="Otillar R."/>
            <person name="Spatafora J.W."/>
            <person name="Yadav J.S."/>
            <person name="Aerts A."/>
            <person name="Benoit I."/>
            <person name="Boyd A."/>
            <person name="Carlson A."/>
            <person name="Copeland A."/>
            <person name="Coutinho P.M."/>
            <person name="de Vries R.P."/>
            <person name="Ferreira P."/>
            <person name="Findley K."/>
            <person name="Foster B."/>
            <person name="Gaskell J."/>
            <person name="Glotzer D."/>
            <person name="Gorecki P."/>
            <person name="Heitman J."/>
            <person name="Hesse C."/>
            <person name="Hori C."/>
            <person name="Igarashi K."/>
            <person name="Jurgens J.A."/>
            <person name="Kallen N."/>
            <person name="Kersten P."/>
            <person name="Kohler A."/>
            <person name="Kuees U."/>
            <person name="Kumar T.K.A."/>
            <person name="Kuo A."/>
            <person name="LaButti K."/>
            <person name="Larrondo L.F."/>
            <person name="Lindquist E."/>
            <person name="Ling A."/>
            <person name="Lombard V."/>
            <person name="Lucas S."/>
            <person name="Lundell T."/>
            <person name="Martin R."/>
            <person name="McLaughlin D.J."/>
            <person name="Morgenstern I."/>
            <person name="Morin E."/>
            <person name="Murat C."/>
            <person name="Nagy L.G."/>
            <person name="Nolan M."/>
            <person name="Ohm R.A."/>
            <person name="Patyshakuliyeva A."/>
            <person name="Rokas A."/>
            <person name="Ruiz-Duenas F.J."/>
            <person name="Sabat G."/>
            <person name="Salamov A."/>
            <person name="Samejima M."/>
            <person name="Schmutz J."/>
            <person name="Slot J.C."/>
            <person name="St John F."/>
            <person name="Stenlid J."/>
            <person name="Sun H."/>
            <person name="Sun S."/>
            <person name="Syed K."/>
            <person name="Tsang A."/>
            <person name="Wiebenga A."/>
            <person name="Young D."/>
            <person name="Pisabarro A."/>
            <person name="Eastwood D.C."/>
            <person name="Martin F."/>
            <person name="Cullen D."/>
            <person name="Grigoriev I.V."/>
            <person name="Hibbett D.S."/>
        </authorList>
    </citation>
    <scope>NUCLEOTIDE SEQUENCE [LARGE SCALE GENOMIC DNA]</scope>
    <source>
        <strain evidence="2 3">MD-104</strain>
    </source>
</reference>
<dbReference type="InterPro" id="IPR053185">
    <property type="entry name" value="SET_domain_protein"/>
</dbReference>
<dbReference type="OrthoDB" id="265717at2759"/>
<dbReference type="AlphaFoldDB" id="A0A2H3JGF9"/>
<dbReference type="PROSITE" id="PS50280">
    <property type="entry name" value="SET"/>
    <property type="match status" value="1"/>
</dbReference>
<organism evidence="2 3">
    <name type="scientific">Wolfiporia cocos (strain MD-104)</name>
    <name type="common">Brown rot fungus</name>
    <dbReference type="NCBI Taxonomy" id="742152"/>
    <lineage>
        <taxon>Eukaryota</taxon>
        <taxon>Fungi</taxon>
        <taxon>Dikarya</taxon>
        <taxon>Basidiomycota</taxon>
        <taxon>Agaricomycotina</taxon>
        <taxon>Agaricomycetes</taxon>
        <taxon>Polyporales</taxon>
        <taxon>Phaeolaceae</taxon>
        <taxon>Wolfiporia</taxon>
    </lineage>
</organism>
<dbReference type="EMBL" id="KB467843">
    <property type="protein sequence ID" value="PCH35097.1"/>
    <property type="molecule type" value="Genomic_DNA"/>
</dbReference>
<dbReference type="InterPro" id="IPR001214">
    <property type="entry name" value="SET_dom"/>
</dbReference>
<keyword evidence="3" id="KW-1185">Reference proteome</keyword>
<dbReference type="CDD" id="cd20071">
    <property type="entry name" value="SET_SMYD"/>
    <property type="match status" value="1"/>
</dbReference>
<proteinExistence type="predicted"/>
<evidence type="ECO:0000259" key="1">
    <source>
        <dbReference type="PROSITE" id="PS50280"/>
    </source>
</evidence>
<dbReference type="Proteomes" id="UP000218811">
    <property type="component" value="Unassembled WGS sequence"/>
</dbReference>
<gene>
    <name evidence="2" type="ORF">WOLCODRAFT_155769</name>
</gene>
<feature type="domain" description="SET" evidence="1">
    <location>
        <begin position="4"/>
        <end position="149"/>
    </location>
</feature>
<dbReference type="PANTHER" id="PTHR47332">
    <property type="entry name" value="SET DOMAIN-CONTAINING PROTEIN 5"/>
    <property type="match status" value="1"/>
</dbReference>
<dbReference type="SUPFAM" id="SSF82199">
    <property type="entry name" value="SET domain"/>
    <property type="match status" value="1"/>
</dbReference>
<accession>A0A2H3JGF9</accession>
<dbReference type="PANTHER" id="PTHR47332:SF2">
    <property type="entry name" value="SET-6"/>
    <property type="match status" value="1"/>
</dbReference>
<protein>
    <recommendedName>
        <fullName evidence="1">SET domain-containing protein</fullName>
    </recommendedName>
</protein>
<name>A0A2H3JGF9_WOLCO</name>
<dbReference type="SMART" id="SM00317">
    <property type="entry name" value="SET"/>
    <property type="match status" value="1"/>
</dbReference>